<name>A0A8S5SKX8_9CAUD</name>
<sequence length="154" mass="16870">MQKLTEIAKQILAVLYAQYMKTPNTVLQQVYFSAQDGLSLDDDDNENLIDVLKDISGSEAMLLACLKYLFESGYISCQDFSKTLDGSIIFIGISLTAKGIDYSEGLIRGDAENIKQAGLVINGDINLSPKLESLLKVSDLTGFGELFKAFSPKE</sequence>
<organism evidence="1">
    <name type="scientific">Myoviridae sp. ctgEf1</name>
    <dbReference type="NCBI Taxonomy" id="2827699"/>
    <lineage>
        <taxon>Viruses</taxon>
        <taxon>Duplodnaviria</taxon>
        <taxon>Heunggongvirae</taxon>
        <taxon>Uroviricota</taxon>
        <taxon>Caudoviricetes</taxon>
    </lineage>
</organism>
<dbReference type="EMBL" id="BK032620">
    <property type="protein sequence ID" value="DAF51701.1"/>
    <property type="molecule type" value="Genomic_DNA"/>
</dbReference>
<protein>
    <submittedName>
        <fullName evidence="1">Uncharacterized protein</fullName>
    </submittedName>
</protein>
<evidence type="ECO:0000313" key="1">
    <source>
        <dbReference type="EMBL" id="DAF51701.1"/>
    </source>
</evidence>
<reference evidence="1" key="1">
    <citation type="journal article" date="2021" name="Proc. Natl. Acad. Sci. U.S.A.">
        <title>A Catalog of Tens of Thousands of Viruses from Human Metagenomes Reveals Hidden Associations with Chronic Diseases.</title>
        <authorList>
            <person name="Tisza M.J."/>
            <person name="Buck C.B."/>
        </authorList>
    </citation>
    <scope>NUCLEOTIDE SEQUENCE</scope>
    <source>
        <strain evidence="1">CtgEf1</strain>
    </source>
</reference>
<accession>A0A8S5SKX8</accession>
<proteinExistence type="predicted"/>